<evidence type="ECO:0000259" key="1">
    <source>
        <dbReference type="PROSITE" id="PS51462"/>
    </source>
</evidence>
<gene>
    <name evidence="2" type="ORF">AVDCRST_MAG38-1307</name>
</gene>
<dbReference type="Pfam" id="PF00293">
    <property type="entry name" value="NUDIX"/>
    <property type="match status" value="1"/>
</dbReference>
<feature type="domain" description="Nudix hydrolase" evidence="1">
    <location>
        <begin position="9"/>
        <end position="139"/>
    </location>
</feature>
<accession>A0A6J4RNN6</accession>
<dbReference type="SUPFAM" id="SSF46785">
    <property type="entry name" value="Winged helix' DNA-binding domain"/>
    <property type="match status" value="1"/>
</dbReference>
<reference evidence="2" key="1">
    <citation type="submission" date="2020-02" db="EMBL/GenBank/DDBJ databases">
        <authorList>
            <person name="Meier V. D."/>
        </authorList>
    </citation>
    <scope>NUCLEOTIDE SEQUENCE</scope>
    <source>
        <strain evidence="2">AVDCRST_MAG38</strain>
    </source>
</reference>
<dbReference type="InterPro" id="IPR054105">
    <property type="entry name" value="WHD_NrtR"/>
</dbReference>
<dbReference type="SUPFAM" id="SSF55811">
    <property type="entry name" value="Nudix"/>
    <property type="match status" value="1"/>
</dbReference>
<organism evidence="2">
    <name type="scientific">uncultured Solirubrobacteraceae bacterium</name>
    <dbReference type="NCBI Taxonomy" id="1162706"/>
    <lineage>
        <taxon>Bacteria</taxon>
        <taxon>Bacillati</taxon>
        <taxon>Actinomycetota</taxon>
        <taxon>Thermoleophilia</taxon>
        <taxon>Solirubrobacterales</taxon>
        <taxon>Solirubrobacteraceae</taxon>
        <taxon>environmental samples</taxon>
    </lineage>
</organism>
<dbReference type="PANTHER" id="PTHR43736:SF4">
    <property type="entry name" value="SLR1690 PROTEIN"/>
    <property type="match status" value="1"/>
</dbReference>
<protein>
    <submittedName>
        <fullName evidence="2">Nudix-related transcriptional regulator NrtR</fullName>
    </submittedName>
</protein>
<sequence>MTADSRPDRAAPVVNCVVLRAVGRLEALLWQRRKAPQADAWALPGGFVGMGEPLETAARRHLLGKVGVRDVAHLEQLNTSSDGGRDGAPWLIDTIYLALVPSDAEPELPPDTRWHPVDDLPQVAFGHATAIDLARRRLAGKLSYSNIAFALMPPRFTLRELAEVYAGVLGTRVSPTHLGRVLTRDGVMAPTGGHRSAGRSGGRPAEEYAFQERELVISRPLAAFRTLAPAVAGR</sequence>
<dbReference type="InterPro" id="IPR036388">
    <property type="entry name" value="WH-like_DNA-bd_sf"/>
</dbReference>
<dbReference type="PROSITE" id="PS51462">
    <property type="entry name" value="NUDIX"/>
    <property type="match status" value="1"/>
</dbReference>
<dbReference type="EMBL" id="CADCVJ010000090">
    <property type="protein sequence ID" value="CAA9471044.1"/>
    <property type="molecule type" value="Genomic_DNA"/>
</dbReference>
<dbReference type="Gene3D" id="3.90.79.10">
    <property type="entry name" value="Nucleoside Triphosphate Pyrophosphohydrolase"/>
    <property type="match status" value="1"/>
</dbReference>
<dbReference type="AlphaFoldDB" id="A0A6J4RNN6"/>
<proteinExistence type="predicted"/>
<dbReference type="Pfam" id="PF21906">
    <property type="entry name" value="WHD_NrtR"/>
    <property type="match status" value="1"/>
</dbReference>
<dbReference type="Gene3D" id="1.10.10.10">
    <property type="entry name" value="Winged helix-like DNA-binding domain superfamily/Winged helix DNA-binding domain"/>
    <property type="match status" value="1"/>
</dbReference>
<dbReference type="InterPro" id="IPR000086">
    <property type="entry name" value="NUDIX_hydrolase_dom"/>
</dbReference>
<name>A0A6J4RNN6_9ACTN</name>
<dbReference type="InterPro" id="IPR015797">
    <property type="entry name" value="NUDIX_hydrolase-like_dom_sf"/>
</dbReference>
<dbReference type="InterPro" id="IPR036390">
    <property type="entry name" value="WH_DNA-bd_sf"/>
</dbReference>
<evidence type="ECO:0000313" key="2">
    <source>
        <dbReference type="EMBL" id="CAA9471044.1"/>
    </source>
</evidence>
<dbReference type="CDD" id="cd18873">
    <property type="entry name" value="NUDIX_NadM_like"/>
    <property type="match status" value="1"/>
</dbReference>
<dbReference type="PANTHER" id="PTHR43736">
    <property type="entry name" value="ADP-RIBOSE PYROPHOSPHATASE"/>
    <property type="match status" value="1"/>
</dbReference>